<gene>
    <name evidence="2" type="ORF">PECUL_23A054690</name>
</gene>
<evidence type="ECO:0000313" key="3">
    <source>
        <dbReference type="Proteomes" id="UP001295444"/>
    </source>
</evidence>
<sequence length="129" mass="13372">MQEGRGGRSPGTALAGGGDPGHHPGGFQAPSRRHGCAADASVTSGNTPKMADATSTLNPGAELLSIDQRLKTLFDTFWSKLQGQVDLICKCGNSCKAVLLHPVSHSDFSYEPNTPTVAKTASALHKVSS</sequence>
<protein>
    <submittedName>
        <fullName evidence="2">Uncharacterized protein</fullName>
    </submittedName>
</protein>
<dbReference type="Proteomes" id="UP001295444">
    <property type="component" value="Chromosome 11"/>
</dbReference>
<proteinExistence type="predicted"/>
<organism evidence="2 3">
    <name type="scientific">Pelobates cultripes</name>
    <name type="common">Western spadefoot toad</name>
    <dbReference type="NCBI Taxonomy" id="61616"/>
    <lineage>
        <taxon>Eukaryota</taxon>
        <taxon>Metazoa</taxon>
        <taxon>Chordata</taxon>
        <taxon>Craniata</taxon>
        <taxon>Vertebrata</taxon>
        <taxon>Euteleostomi</taxon>
        <taxon>Amphibia</taxon>
        <taxon>Batrachia</taxon>
        <taxon>Anura</taxon>
        <taxon>Pelobatoidea</taxon>
        <taxon>Pelobatidae</taxon>
        <taxon>Pelobates</taxon>
    </lineage>
</organism>
<feature type="compositionally biased region" description="Polar residues" evidence="1">
    <location>
        <begin position="41"/>
        <end position="53"/>
    </location>
</feature>
<evidence type="ECO:0000313" key="2">
    <source>
        <dbReference type="EMBL" id="CAH2322183.1"/>
    </source>
</evidence>
<reference evidence="2" key="1">
    <citation type="submission" date="2022-03" db="EMBL/GenBank/DDBJ databases">
        <authorList>
            <person name="Alioto T."/>
            <person name="Alioto T."/>
            <person name="Gomez Garrido J."/>
        </authorList>
    </citation>
    <scope>NUCLEOTIDE SEQUENCE</scope>
</reference>
<evidence type="ECO:0000256" key="1">
    <source>
        <dbReference type="SAM" id="MobiDB-lite"/>
    </source>
</evidence>
<keyword evidence="3" id="KW-1185">Reference proteome</keyword>
<accession>A0AAD1WP07</accession>
<dbReference type="AlphaFoldDB" id="A0AAD1WP07"/>
<dbReference type="EMBL" id="OW240922">
    <property type="protein sequence ID" value="CAH2322183.1"/>
    <property type="molecule type" value="Genomic_DNA"/>
</dbReference>
<feature type="region of interest" description="Disordered" evidence="1">
    <location>
        <begin position="1"/>
        <end position="53"/>
    </location>
</feature>
<name>A0AAD1WP07_PELCU</name>